<feature type="domain" description="SbsA Ig-like" evidence="3">
    <location>
        <begin position="478"/>
        <end position="576"/>
    </location>
</feature>
<dbReference type="InterPro" id="IPR014755">
    <property type="entry name" value="Cu-Rt/internalin_Ig-like"/>
</dbReference>
<keyword evidence="1" id="KW-0732">Signal</keyword>
<comment type="caution">
    <text evidence="4">The sequence shown here is derived from an EMBL/GenBank/DDBJ whole genome shotgun (WGS) entry which is preliminary data.</text>
</comment>
<feature type="domain" description="SbsA Ig-like" evidence="3">
    <location>
        <begin position="813"/>
        <end position="895"/>
    </location>
</feature>
<organism evidence="4 5">
    <name type="scientific">Candidatus Magnetoglobus multicellularis str. Araruama</name>
    <dbReference type="NCBI Taxonomy" id="890399"/>
    <lineage>
        <taxon>Bacteria</taxon>
        <taxon>Pseudomonadati</taxon>
        <taxon>Thermodesulfobacteriota</taxon>
        <taxon>Desulfobacteria</taxon>
        <taxon>Desulfobacterales</taxon>
        <taxon>Desulfobacteraceae</taxon>
        <taxon>Candidatus Magnetoglobus</taxon>
    </lineage>
</organism>
<gene>
    <name evidence="4" type="ORF">OMM_00569</name>
</gene>
<feature type="domain" description="Sulfatase-modifying factor enzyme-like" evidence="2">
    <location>
        <begin position="1209"/>
        <end position="1437"/>
    </location>
</feature>
<dbReference type="Gene3D" id="2.60.40.3710">
    <property type="match status" value="1"/>
</dbReference>
<dbReference type="Gene3D" id="2.60.40.1220">
    <property type="match status" value="3"/>
</dbReference>
<evidence type="ECO:0000313" key="4">
    <source>
        <dbReference type="EMBL" id="ETR73951.1"/>
    </source>
</evidence>
<accession>A0A1V1PGC6</accession>
<proteinExistence type="predicted"/>
<sequence length="1440" mass="159859">MIKNLHPFKPYFVIGLTFIIILCFQACNDDDDCTIIHSSQQEMFHLKGTVLDSLVFDAFIRFFKTNGDIIATGDGDSNSTYDISLPDHTAFPVHIEMTQGEDFITKEPLSVTFTSYALNYYQEIANITPLTHLIRLTAIEKENTTLLTSKTIEQAIETVMDNFGFTLSSDCNPVTMKISGDDAADALVSSQLVAELIKSIAGKNKADQRLLCHIWAQDLSDNKLDGKKNNQVITTLLSNGLNGVKVCILTHFYRIILSCDLLCNSYVFLNNDGEKINNSDQLVNALNILFNGQLTQENAQNRIQSLSLSSVFMVELIKSMNIIKRLMGEALPSVYSELSDALDKIQTGADVKILTDSFARSIRSDAVYGFIINEIKKTDTNTLATIIHNPLKDIQIIYPYQSVQENSIFKLFVSGQYQDGTTTDLSSLVSWTSSPASSVVINNKNNSFIAAGSGTVTITAGYNEINDSVILEIVPYHPSLISFHPQSNSNNVPLNTLIKMQLSKDIACSSVTTQSFTITNQSQHIEYSIFECSGKEISLSPTVSLNENTTYTVTVSTDLRDKNGHPLQESYMWSFSSAHVPPVITSKCPNDGITNVSLASPITVSFSEPIDYTSKKFLFTVSSNANNITGIFHWNSTSDVLVFQPTQALNPSSTYSITVNASDFAGNPMTQNACWHFETEMGRPRVLSHFPISDQVDVPVSLTITVTFSEPVRITNNLISLKSIDGSPISGTISSSQPDNLTNCIDCSVKYTLPELLTKNTQYIATITSALTDKSGVPMESPYTWTFFTQKFPEIDAIPSFLQTNDPVCLTKANEEMIFVFSEPMALTSYTLTISNESQRYTLTIQSNPQSITYGLSEPFGFTESTAYTLTLANTLEDQSGHPLKEETLSWSFKTKGIPPTVIQTVPENHSEIDQDTKKIEIVFSESIMKSSSQSNLITLHDNTMALNGTVTIKNNRLCYTLLNELPQDSDYTVTIYADSIQDLKGNPLQKDYTFSFSTKNILPGIQDDYYPQNNAIVTATNTNICFTSTEAVSISDNAAFSLIDSGSNTIEGNWLDSIDNNTYCYKPQSLAADMAYTVTIGKGLIQDAASEPNECTKIWQFATFINTLDYTFTATTEQIAFTFTTQVDPKSFTHSSFYLSNEKGKIACDITKDAAKSLYILSPKDILPGGETYTVTITTGIKNINGRSLSHNICETFSLLFENYLNMEFAFIPAGSFLMGSPIDEMGRDIDENQYKVTISKPFLMQTTEVTQEQWTKVMGENPSFTQTDPRLPVENVSWNDVQAFIHLLNEKDTRHTYMLPTEAQWEYAARATTATAFSNGTNISQIKISCEQTIIDDIAYYCFNSQGKTHPVSQKQANTWHLYDMLGNVMEWTADYYLKNYQTEYNVDPVGPQSGSLKVIRGGSFADTALQCRSANRGSLEPDAKLMTLGFRLIKRID</sequence>
<evidence type="ECO:0000259" key="3">
    <source>
        <dbReference type="Pfam" id="PF13205"/>
    </source>
</evidence>
<dbReference type="SUPFAM" id="SSF56436">
    <property type="entry name" value="C-type lectin-like"/>
    <property type="match status" value="1"/>
</dbReference>
<dbReference type="InterPro" id="IPR042095">
    <property type="entry name" value="SUMF_sf"/>
</dbReference>
<dbReference type="Gene3D" id="3.90.1580.10">
    <property type="entry name" value="paralog of FGE (formylglycine-generating enzyme)"/>
    <property type="match status" value="1"/>
</dbReference>
<feature type="domain" description="SbsA Ig-like" evidence="3">
    <location>
        <begin position="898"/>
        <end position="999"/>
    </location>
</feature>
<evidence type="ECO:0000256" key="1">
    <source>
        <dbReference type="ARBA" id="ARBA00022729"/>
    </source>
</evidence>
<dbReference type="EMBL" id="ATBP01000029">
    <property type="protein sequence ID" value="ETR73951.1"/>
    <property type="molecule type" value="Genomic_DNA"/>
</dbReference>
<feature type="domain" description="SbsA Ig-like" evidence="3">
    <location>
        <begin position="683"/>
        <end position="789"/>
    </location>
</feature>
<dbReference type="GO" id="GO:0120147">
    <property type="term" value="F:formylglycine-generating oxidase activity"/>
    <property type="evidence" value="ECO:0007669"/>
    <property type="project" value="TreeGrafter"/>
</dbReference>
<feature type="domain" description="SbsA Ig-like" evidence="3">
    <location>
        <begin position="1010"/>
        <end position="1104"/>
    </location>
</feature>
<dbReference type="Pfam" id="PF13205">
    <property type="entry name" value="Big_5"/>
    <property type="match status" value="7"/>
</dbReference>
<dbReference type="PANTHER" id="PTHR23150:SF19">
    <property type="entry name" value="FORMYLGLYCINE-GENERATING ENZYME"/>
    <property type="match status" value="1"/>
</dbReference>
<dbReference type="InterPro" id="IPR032812">
    <property type="entry name" value="SbsA_Ig"/>
</dbReference>
<protein>
    <submittedName>
        <fullName evidence="4">Uncharacterized protein</fullName>
    </submittedName>
</protein>
<feature type="domain" description="SbsA Ig-like" evidence="3">
    <location>
        <begin position="1115"/>
        <end position="1193"/>
    </location>
</feature>
<dbReference type="Pfam" id="PF03781">
    <property type="entry name" value="FGE-sulfatase"/>
    <property type="match status" value="1"/>
</dbReference>
<feature type="domain" description="SbsA Ig-like" evidence="3">
    <location>
        <begin position="580"/>
        <end position="679"/>
    </location>
</feature>
<name>A0A1V1PGC6_9BACT</name>
<reference evidence="5" key="1">
    <citation type="submission" date="2012-11" db="EMBL/GenBank/DDBJ databases">
        <authorList>
            <person name="Lucero-Rivera Y.E."/>
            <person name="Tovar-Ramirez D."/>
        </authorList>
    </citation>
    <scope>NUCLEOTIDE SEQUENCE [LARGE SCALE GENOMIC DNA]</scope>
    <source>
        <strain evidence="5">Araruama</strain>
    </source>
</reference>
<dbReference type="Proteomes" id="UP000189670">
    <property type="component" value="Unassembled WGS sequence"/>
</dbReference>
<dbReference type="PANTHER" id="PTHR23150">
    <property type="entry name" value="SULFATASE MODIFYING FACTOR 1, 2"/>
    <property type="match status" value="1"/>
</dbReference>
<dbReference type="InterPro" id="IPR051043">
    <property type="entry name" value="Sulfatase_Mod_Factor_Kinase"/>
</dbReference>
<dbReference type="InterPro" id="IPR005532">
    <property type="entry name" value="SUMF_dom"/>
</dbReference>
<dbReference type="Gene3D" id="2.60.40.1080">
    <property type="match status" value="1"/>
</dbReference>
<evidence type="ECO:0000313" key="5">
    <source>
        <dbReference type="Proteomes" id="UP000189670"/>
    </source>
</evidence>
<evidence type="ECO:0000259" key="2">
    <source>
        <dbReference type="Pfam" id="PF03781"/>
    </source>
</evidence>
<dbReference type="InterPro" id="IPR016187">
    <property type="entry name" value="CTDL_fold"/>
</dbReference>